<feature type="region of interest" description="Disordered" evidence="1">
    <location>
        <begin position="325"/>
        <end position="353"/>
    </location>
</feature>
<name>A0ABM4GPQ7_DROKI</name>
<evidence type="ECO:0000256" key="1">
    <source>
        <dbReference type="SAM" id="MobiDB-lite"/>
    </source>
</evidence>
<dbReference type="GeneID" id="108080050"/>
<dbReference type="Proteomes" id="UP001652661">
    <property type="component" value="Chromosome X"/>
</dbReference>
<organism evidence="3 4">
    <name type="scientific">Drosophila kikkawai</name>
    <name type="common">Fruit fly</name>
    <dbReference type="NCBI Taxonomy" id="30033"/>
    <lineage>
        <taxon>Eukaryota</taxon>
        <taxon>Metazoa</taxon>
        <taxon>Ecdysozoa</taxon>
        <taxon>Arthropoda</taxon>
        <taxon>Hexapoda</taxon>
        <taxon>Insecta</taxon>
        <taxon>Pterygota</taxon>
        <taxon>Neoptera</taxon>
        <taxon>Endopterygota</taxon>
        <taxon>Diptera</taxon>
        <taxon>Brachycera</taxon>
        <taxon>Muscomorpha</taxon>
        <taxon>Ephydroidea</taxon>
        <taxon>Drosophilidae</taxon>
        <taxon>Drosophila</taxon>
        <taxon>Sophophora</taxon>
    </lineage>
</organism>
<evidence type="ECO:0000256" key="2">
    <source>
        <dbReference type="SAM" id="SignalP"/>
    </source>
</evidence>
<feature type="chain" id="PRO_5046294108" evidence="2">
    <location>
        <begin position="22"/>
        <end position="430"/>
    </location>
</feature>
<feature type="region of interest" description="Disordered" evidence="1">
    <location>
        <begin position="271"/>
        <end position="311"/>
    </location>
</feature>
<evidence type="ECO:0000313" key="3">
    <source>
        <dbReference type="Proteomes" id="UP001652661"/>
    </source>
</evidence>
<keyword evidence="2" id="KW-0732">Signal</keyword>
<reference evidence="4" key="1">
    <citation type="submission" date="2025-08" db="UniProtKB">
        <authorList>
            <consortium name="RefSeq"/>
        </authorList>
    </citation>
    <scope>IDENTIFICATION</scope>
    <source>
        <strain evidence="4">14028-0561.14</strain>
        <tissue evidence="4">Whole fly</tissue>
    </source>
</reference>
<keyword evidence="4" id="KW-0808">Transferase</keyword>
<keyword evidence="3" id="KW-1185">Reference proteome</keyword>
<accession>A0ABM4GPQ7</accession>
<protein>
    <submittedName>
        <fullName evidence="4">Probable inactive protein kinase DDB_G0270444 isoform X4</fullName>
    </submittedName>
</protein>
<evidence type="ECO:0000313" key="4">
    <source>
        <dbReference type="RefSeq" id="XP_070144699.1"/>
    </source>
</evidence>
<gene>
    <name evidence="4" type="primary">LOC108080050</name>
</gene>
<feature type="compositionally biased region" description="Basic and acidic residues" evidence="1">
    <location>
        <begin position="412"/>
        <end position="430"/>
    </location>
</feature>
<sequence length="430" mass="48027">MENLRVPRSLLLLLGLGLGLGLVLWPGSVDCRPGVQGMELQSHYLKAVTAYRRLERILPRHELRALTGIGVLNGARQAEEQMEQNLVEAVRELVHQTNLTESNIVLAKIDAIEQQLSRDQRALDILARVMDVMARAKDDHEFRLELKEMAQQQKAEEQHQQELSADITDQPRLGERLGQLRLNILRQVPQMKTELEAKIEGALQHLLETASDDGVLAKAKQKVIRKRQVKKENDTELEEQQQQQMPQEMRIIKSILSEAHDLRFQDDFQENMLEQRSPRQLKIEAVDPPELEDEEVTSKDPEEEGPPQPLTFTKNLITSFLEANFRPNSEEGSEERHGSAELPRPRKKKEGGGWAAAAASHFDSGGFVKQVASHLVSNALGLILNAGLGASGGASGAVKGILASSSSGHHAKPADHHRSWSPHTDDFEPF</sequence>
<dbReference type="RefSeq" id="XP_070144699.1">
    <property type="nucleotide sequence ID" value="XM_070288598.1"/>
</dbReference>
<feature type="region of interest" description="Disordered" evidence="1">
    <location>
        <begin position="227"/>
        <end position="246"/>
    </location>
</feature>
<feature type="signal peptide" evidence="2">
    <location>
        <begin position="1"/>
        <end position="21"/>
    </location>
</feature>
<proteinExistence type="predicted"/>
<keyword evidence="4" id="KW-0418">Kinase</keyword>
<dbReference type="GO" id="GO:0016301">
    <property type="term" value="F:kinase activity"/>
    <property type="evidence" value="ECO:0007669"/>
    <property type="project" value="UniProtKB-KW"/>
</dbReference>
<feature type="region of interest" description="Disordered" evidence="1">
    <location>
        <begin position="405"/>
        <end position="430"/>
    </location>
</feature>
<feature type="compositionally biased region" description="Acidic residues" evidence="1">
    <location>
        <begin position="287"/>
        <end position="305"/>
    </location>
</feature>